<accession>A0ABP4LF18</accession>
<dbReference type="InterPro" id="IPR051401">
    <property type="entry name" value="GtrA_CellWall_Glycosyl"/>
</dbReference>
<keyword evidence="4 6" id="KW-1133">Transmembrane helix</keyword>
<evidence type="ECO:0000256" key="5">
    <source>
        <dbReference type="ARBA" id="ARBA00023136"/>
    </source>
</evidence>
<sequence>MTELQSVASEPRPGGLRGLFARFEHLVHELGKFGTVGIVAFMVDVAIFNVLLFGGTPTLVAKTISTVVAATVAFIGNRFWTWRDRERTNLRREYTLYFLFNLVGLLIGLLCLWASHYGLGSVWPWFEGKLADNIAANVVGMAFGTLFRFWSYRQIVFRKTA</sequence>
<comment type="subcellular location">
    <subcellularLocation>
        <location evidence="1">Membrane</location>
        <topology evidence="1">Multi-pass membrane protein</topology>
    </subcellularLocation>
</comment>
<keyword evidence="9" id="KW-1185">Reference proteome</keyword>
<comment type="similarity">
    <text evidence="2">Belongs to the GtrA family.</text>
</comment>
<comment type="caution">
    <text evidence="8">The sequence shown here is derived from an EMBL/GenBank/DDBJ whole genome shotgun (WGS) entry which is preliminary data.</text>
</comment>
<dbReference type="Pfam" id="PF04138">
    <property type="entry name" value="GtrA_DPMS_TM"/>
    <property type="match status" value="1"/>
</dbReference>
<organism evidence="8 9">
    <name type="scientific">Dactylosporangium maewongense</name>
    <dbReference type="NCBI Taxonomy" id="634393"/>
    <lineage>
        <taxon>Bacteria</taxon>
        <taxon>Bacillati</taxon>
        <taxon>Actinomycetota</taxon>
        <taxon>Actinomycetes</taxon>
        <taxon>Micromonosporales</taxon>
        <taxon>Micromonosporaceae</taxon>
        <taxon>Dactylosporangium</taxon>
    </lineage>
</organism>
<evidence type="ECO:0000256" key="3">
    <source>
        <dbReference type="ARBA" id="ARBA00022692"/>
    </source>
</evidence>
<dbReference type="PANTHER" id="PTHR38459">
    <property type="entry name" value="PROPHAGE BACTOPRENOL-LINKED GLUCOSE TRANSLOCASE HOMOLOG"/>
    <property type="match status" value="1"/>
</dbReference>
<proteinExistence type="inferred from homology"/>
<evidence type="ECO:0000256" key="1">
    <source>
        <dbReference type="ARBA" id="ARBA00004141"/>
    </source>
</evidence>
<evidence type="ECO:0000259" key="7">
    <source>
        <dbReference type="Pfam" id="PF04138"/>
    </source>
</evidence>
<keyword evidence="3 6" id="KW-0812">Transmembrane</keyword>
<keyword evidence="5 6" id="KW-0472">Membrane</keyword>
<feature type="domain" description="GtrA/DPMS transmembrane" evidence="7">
    <location>
        <begin position="32"/>
        <end position="157"/>
    </location>
</feature>
<evidence type="ECO:0000313" key="8">
    <source>
        <dbReference type="EMBL" id="GAA1522360.1"/>
    </source>
</evidence>
<feature type="transmembrane region" description="Helical" evidence="6">
    <location>
        <begin position="59"/>
        <end position="82"/>
    </location>
</feature>
<evidence type="ECO:0000256" key="2">
    <source>
        <dbReference type="ARBA" id="ARBA00009399"/>
    </source>
</evidence>
<dbReference type="PANTHER" id="PTHR38459:SF1">
    <property type="entry name" value="PROPHAGE BACTOPRENOL-LINKED GLUCOSE TRANSLOCASE HOMOLOG"/>
    <property type="match status" value="1"/>
</dbReference>
<reference evidence="9" key="1">
    <citation type="journal article" date="2019" name="Int. J. Syst. Evol. Microbiol.">
        <title>The Global Catalogue of Microorganisms (GCM) 10K type strain sequencing project: providing services to taxonomists for standard genome sequencing and annotation.</title>
        <authorList>
            <consortium name="The Broad Institute Genomics Platform"/>
            <consortium name="The Broad Institute Genome Sequencing Center for Infectious Disease"/>
            <person name="Wu L."/>
            <person name="Ma J."/>
        </authorList>
    </citation>
    <scope>NUCLEOTIDE SEQUENCE [LARGE SCALE GENOMIC DNA]</scope>
    <source>
        <strain evidence="9">JCM 15933</strain>
    </source>
</reference>
<feature type="transmembrane region" description="Helical" evidence="6">
    <location>
        <begin position="134"/>
        <end position="151"/>
    </location>
</feature>
<dbReference type="Proteomes" id="UP001501470">
    <property type="component" value="Unassembled WGS sequence"/>
</dbReference>
<gene>
    <name evidence="8" type="ORF">GCM10009827_043150</name>
</gene>
<evidence type="ECO:0000313" key="9">
    <source>
        <dbReference type="Proteomes" id="UP001501470"/>
    </source>
</evidence>
<evidence type="ECO:0000256" key="4">
    <source>
        <dbReference type="ARBA" id="ARBA00022989"/>
    </source>
</evidence>
<dbReference type="RefSeq" id="WP_425552261.1">
    <property type="nucleotide sequence ID" value="NZ_BAAAQD010000008.1"/>
</dbReference>
<protein>
    <recommendedName>
        <fullName evidence="7">GtrA/DPMS transmembrane domain-containing protein</fullName>
    </recommendedName>
</protein>
<dbReference type="InterPro" id="IPR007267">
    <property type="entry name" value="GtrA_DPMS_TM"/>
</dbReference>
<feature type="transmembrane region" description="Helical" evidence="6">
    <location>
        <begin position="33"/>
        <end position="53"/>
    </location>
</feature>
<dbReference type="EMBL" id="BAAAQD010000008">
    <property type="protein sequence ID" value="GAA1522360.1"/>
    <property type="molecule type" value="Genomic_DNA"/>
</dbReference>
<evidence type="ECO:0000256" key="6">
    <source>
        <dbReference type="SAM" id="Phobius"/>
    </source>
</evidence>
<name>A0ABP4LF18_9ACTN</name>
<feature type="transmembrane region" description="Helical" evidence="6">
    <location>
        <begin position="94"/>
        <end position="114"/>
    </location>
</feature>